<feature type="chain" id="PRO_5040176558" description="Transmembrane protein" evidence="3">
    <location>
        <begin position="18"/>
        <end position="440"/>
    </location>
</feature>
<reference evidence="4" key="1">
    <citation type="journal article" date="2020" name="Stud. Mycol.">
        <title>101 Dothideomycetes genomes: a test case for predicting lifestyles and emergence of pathogens.</title>
        <authorList>
            <person name="Haridas S."/>
            <person name="Albert R."/>
            <person name="Binder M."/>
            <person name="Bloem J."/>
            <person name="Labutti K."/>
            <person name="Salamov A."/>
            <person name="Andreopoulos B."/>
            <person name="Baker S."/>
            <person name="Barry K."/>
            <person name="Bills G."/>
            <person name="Bluhm B."/>
            <person name="Cannon C."/>
            <person name="Castanera R."/>
            <person name="Culley D."/>
            <person name="Daum C."/>
            <person name="Ezra D."/>
            <person name="Gonzalez J."/>
            <person name="Henrissat B."/>
            <person name="Kuo A."/>
            <person name="Liang C."/>
            <person name="Lipzen A."/>
            <person name="Lutzoni F."/>
            <person name="Magnuson J."/>
            <person name="Mondo S."/>
            <person name="Nolan M."/>
            <person name="Ohm R."/>
            <person name="Pangilinan J."/>
            <person name="Park H.-J."/>
            <person name="Ramirez L."/>
            <person name="Alfaro M."/>
            <person name="Sun H."/>
            <person name="Tritt A."/>
            <person name="Yoshinaga Y."/>
            <person name="Zwiers L.-H."/>
            <person name="Turgeon B."/>
            <person name="Goodwin S."/>
            <person name="Spatafora J."/>
            <person name="Crous P."/>
            <person name="Grigoriev I."/>
        </authorList>
    </citation>
    <scope>NUCLEOTIDE SEQUENCE</scope>
    <source>
        <strain evidence="4">ATCC 74209</strain>
    </source>
</reference>
<feature type="compositionally biased region" description="Polar residues" evidence="1">
    <location>
        <begin position="307"/>
        <end position="316"/>
    </location>
</feature>
<feature type="region of interest" description="Disordered" evidence="1">
    <location>
        <begin position="162"/>
        <end position="181"/>
    </location>
</feature>
<evidence type="ECO:0000256" key="1">
    <source>
        <dbReference type="SAM" id="MobiDB-lite"/>
    </source>
</evidence>
<dbReference type="AlphaFoldDB" id="A0A9P4JHP0"/>
<feature type="compositionally biased region" description="Basic residues" evidence="1">
    <location>
        <begin position="297"/>
        <end position="306"/>
    </location>
</feature>
<keyword evidence="2" id="KW-1133">Transmembrane helix</keyword>
<feature type="region of interest" description="Disordered" evidence="1">
    <location>
        <begin position="219"/>
        <end position="238"/>
    </location>
</feature>
<evidence type="ECO:0000313" key="5">
    <source>
        <dbReference type="Proteomes" id="UP000799536"/>
    </source>
</evidence>
<proteinExistence type="predicted"/>
<feature type="compositionally biased region" description="Basic and acidic residues" evidence="1">
    <location>
        <begin position="431"/>
        <end position="440"/>
    </location>
</feature>
<feature type="transmembrane region" description="Helical" evidence="2">
    <location>
        <begin position="188"/>
        <end position="212"/>
    </location>
</feature>
<feature type="compositionally biased region" description="Polar residues" evidence="1">
    <location>
        <begin position="164"/>
        <end position="181"/>
    </location>
</feature>
<dbReference type="EMBL" id="ML994066">
    <property type="protein sequence ID" value="KAF2199606.1"/>
    <property type="molecule type" value="Genomic_DNA"/>
</dbReference>
<feature type="region of interest" description="Disordered" evidence="1">
    <location>
        <begin position="111"/>
        <end position="140"/>
    </location>
</feature>
<evidence type="ECO:0000256" key="2">
    <source>
        <dbReference type="SAM" id="Phobius"/>
    </source>
</evidence>
<name>A0A9P4JHP0_9PLEO</name>
<feature type="compositionally biased region" description="Polar residues" evidence="1">
    <location>
        <begin position="327"/>
        <end position="338"/>
    </location>
</feature>
<gene>
    <name evidence="4" type="ORF">GQ43DRAFT_473493</name>
</gene>
<dbReference type="OrthoDB" id="5419608at2759"/>
<sequence length="440" mass="47114">MRPTQLMVLVIVDLSIAVTTPTITPAPTGTPLVLEARAPVDSPDAVSLAQVLLTAVPESLRQIAATNLPAASQILWSEFLDDNKPAWFTALPTDIQGYLVQKFGPKTASASVTERPSVAASDSSGSPSITSSPESTVPSDTTKFVTSIVTISDSSLPIPVAKPTKSSAVSAPPTSDPQNSGLSTNAKIGLGVGIPLAILGLAAFALACCFLVRRRRRRRRRKARSVSTGPPSADFIPQSAFHEKSLWDGLDQHQPRQGSAAYPMLDPYSPQLNRHVFEEVDTSYSPPTIAPPVLHTHTSKRGRGKRTSYTSLQSVPEASETEERNSEPSPLATTTPPRTWTLGVIPPGPAASKVKRKPVSGQFYPNAQEQGGDMGVRKLLSQSLLYHELESPTHGSYPGPSENGNPFNNQYSYMEDYGPEYSNGYESDSVAPKDRQETGA</sequence>
<feature type="compositionally biased region" description="Low complexity" evidence="1">
    <location>
        <begin position="116"/>
        <end position="139"/>
    </location>
</feature>
<evidence type="ECO:0000256" key="3">
    <source>
        <dbReference type="SAM" id="SignalP"/>
    </source>
</evidence>
<feature type="compositionally biased region" description="Polar residues" evidence="1">
    <location>
        <begin position="402"/>
        <end position="412"/>
    </location>
</feature>
<feature type="signal peptide" evidence="3">
    <location>
        <begin position="1"/>
        <end position="17"/>
    </location>
</feature>
<keyword evidence="5" id="KW-1185">Reference proteome</keyword>
<dbReference type="Proteomes" id="UP000799536">
    <property type="component" value="Unassembled WGS sequence"/>
</dbReference>
<keyword evidence="2" id="KW-0472">Membrane</keyword>
<evidence type="ECO:0008006" key="6">
    <source>
        <dbReference type="Google" id="ProtNLM"/>
    </source>
</evidence>
<feature type="region of interest" description="Disordered" evidence="1">
    <location>
        <begin position="390"/>
        <end position="440"/>
    </location>
</feature>
<evidence type="ECO:0000313" key="4">
    <source>
        <dbReference type="EMBL" id="KAF2199606.1"/>
    </source>
</evidence>
<protein>
    <recommendedName>
        <fullName evidence="6">Transmembrane protein</fullName>
    </recommendedName>
</protein>
<feature type="region of interest" description="Disordered" evidence="1">
    <location>
        <begin position="287"/>
        <end position="357"/>
    </location>
</feature>
<keyword evidence="3" id="KW-0732">Signal</keyword>
<accession>A0A9P4JHP0</accession>
<comment type="caution">
    <text evidence="4">The sequence shown here is derived from an EMBL/GenBank/DDBJ whole genome shotgun (WGS) entry which is preliminary data.</text>
</comment>
<organism evidence="4 5">
    <name type="scientific">Delitschia confertaspora ATCC 74209</name>
    <dbReference type="NCBI Taxonomy" id="1513339"/>
    <lineage>
        <taxon>Eukaryota</taxon>
        <taxon>Fungi</taxon>
        <taxon>Dikarya</taxon>
        <taxon>Ascomycota</taxon>
        <taxon>Pezizomycotina</taxon>
        <taxon>Dothideomycetes</taxon>
        <taxon>Pleosporomycetidae</taxon>
        <taxon>Pleosporales</taxon>
        <taxon>Delitschiaceae</taxon>
        <taxon>Delitschia</taxon>
    </lineage>
</organism>
<keyword evidence="2" id="KW-0812">Transmembrane</keyword>